<comment type="caution">
    <text evidence="2">The sequence shown here is derived from an EMBL/GenBank/DDBJ whole genome shotgun (WGS) entry which is preliminary data.</text>
</comment>
<reference evidence="2 3" key="1">
    <citation type="submission" date="2023-03" db="EMBL/GenBank/DDBJ databases">
        <title>Genome sequence of Lichtheimia ornata CBS 291.66.</title>
        <authorList>
            <person name="Mohabir J.T."/>
            <person name="Shea T.P."/>
            <person name="Kurbessoian T."/>
            <person name="Berby B."/>
            <person name="Fontaine J."/>
            <person name="Livny J."/>
            <person name="Gnirke A."/>
            <person name="Stajich J.E."/>
            <person name="Cuomo C.A."/>
        </authorList>
    </citation>
    <scope>NUCLEOTIDE SEQUENCE [LARGE SCALE GENOMIC DNA]</scope>
    <source>
        <strain evidence="2">CBS 291.66</strain>
    </source>
</reference>
<feature type="region of interest" description="Disordered" evidence="1">
    <location>
        <begin position="128"/>
        <end position="172"/>
    </location>
</feature>
<feature type="region of interest" description="Disordered" evidence="1">
    <location>
        <begin position="1"/>
        <end position="63"/>
    </location>
</feature>
<feature type="compositionally biased region" description="Low complexity" evidence="1">
    <location>
        <begin position="158"/>
        <end position="170"/>
    </location>
</feature>
<gene>
    <name evidence="2" type="ORF">O0I10_004291</name>
</gene>
<evidence type="ECO:0000313" key="2">
    <source>
        <dbReference type="EMBL" id="KAJ8660063.1"/>
    </source>
</evidence>
<keyword evidence="3" id="KW-1185">Reference proteome</keyword>
<feature type="compositionally biased region" description="Low complexity" evidence="1">
    <location>
        <begin position="205"/>
        <end position="223"/>
    </location>
</feature>
<dbReference type="GeneID" id="83211704"/>
<feature type="compositionally biased region" description="Low complexity" evidence="1">
    <location>
        <begin position="18"/>
        <end position="27"/>
    </location>
</feature>
<protein>
    <submittedName>
        <fullName evidence="2">Uncharacterized protein</fullName>
    </submittedName>
</protein>
<dbReference type="Proteomes" id="UP001234581">
    <property type="component" value="Unassembled WGS sequence"/>
</dbReference>
<accession>A0AAD7V673</accession>
<organism evidence="2 3">
    <name type="scientific">Lichtheimia ornata</name>
    <dbReference type="NCBI Taxonomy" id="688661"/>
    <lineage>
        <taxon>Eukaryota</taxon>
        <taxon>Fungi</taxon>
        <taxon>Fungi incertae sedis</taxon>
        <taxon>Mucoromycota</taxon>
        <taxon>Mucoromycotina</taxon>
        <taxon>Mucoromycetes</taxon>
        <taxon>Mucorales</taxon>
        <taxon>Lichtheimiaceae</taxon>
        <taxon>Lichtheimia</taxon>
    </lineage>
</organism>
<sequence>MSASGNRPASVSPPPRPRTSTQWQTTTAPPPAQPLSPQPPQPPLANSRQQHATNTTTANGDNDISLRQILERYKDDPELLKHILKAKVEEDKKQTTVDTIKVEQARIHLRELDIELLREQNKITSGYYDKQHPQQHLPALPSSTSLHPPTTAAPTGIGNSSSSSSNGSSGYALAAPCNESTAGTPYYGLAPVQQQVLARITGESANSNHYSHNNNTHAGNNHHSYQQHPVIENGHATESSTLPPPAPPRSPVAYPHSAHPLCPPSEPHPYRNNSSSSSSSTWNYRQRFYPRNNAHQPTTPISPGIGDTRDHPPSLPVPSHQQQQHHHQDIQKKRGRSSTNNDGGENESITHDQVMEALKAKIQRGNNDRSKRARIPSPRSSKPILPPIDTSVGRIPSSSSSIPSVTATAPLPSTTSPTNTTTNTSTTTDQDSKQQQSTRPTTSDTSSSSTAATEPTSTKS</sequence>
<dbReference type="RefSeq" id="XP_058344976.1">
    <property type="nucleotide sequence ID" value="XM_058484351.1"/>
</dbReference>
<feature type="compositionally biased region" description="Low complexity" evidence="1">
    <location>
        <begin position="44"/>
        <end position="59"/>
    </location>
</feature>
<dbReference type="AlphaFoldDB" id="A0AAD7V673"/>
<name>A0AAD7V673_9FUNG</name>
<feature type="compositionally biased region" description="Pro residues" evidence="1">
    <location>
        <begin position="28"/>
        <end position="43"/>
    </location>
</feature>
<proteinExistence type="predicted"/>
<dbReference type="EMBL" id="JARTCD010000015">
    <property type="protein sequence ID" value="KAJ8660063.1"/>
    <property type="molecule type" value="Genomic_DNA"/>
</dbReference>
<evidence type="ECO:0000256" key="1">
    <source>
        <dbReference type="SAM" id="MobiDB-lite"/>
    </source>
</evidence>
<feature type="compositionally biased region" description="Low complexity" evidence="1">
    <location>
        <begin position="395"/>
        <end position="460"/>
    </location>
</feature>
<evidence type="ECO:0000313" key="3">
    <source>
        <dbReference type="Proteomes" id="UP001234581"/>
    </source>
</evidence>
<feature type="region of interest" description="Disordered" evidence="1">
    <location>
        <begin position="205"/>
        <end position="460"/>
    </location>
</feature>